<sequence length="677" mass="76418">MDFSTVLLIILAAITALTVVFYQYFYKNTRKGSLKFVLAALRFTTLFCALLLLINPKFINRDYYLEKANLIVLVDDSSSMQDAQTASPISELVNQLATNEDLNERFSIHQYAFGTNVQATDSLNFDQQNTDISNALSTVDEIFVNGTNAVVLFSDGNQTLGRDYEYINLGTNLSVNPVVVGDTTAYEDISVGLVNTNTYAFLRNQFPVEATILYRGSLPVSKTVSIRLDGTRVHQQRLNFDASKNSQTLNTLIEAQSVGVKTLKIEVEALENEKNRVNNSKETAIEVIDEKTNVIIVSDILHPDIGALKKSIEANQQRSVSIIKPNVSISDLEDADILILYQPTRNFRGVYDYVANSGKSIFTITGSKTDWNFLNRTQQSFAKESVNQSEDILPRLNNAFGIFGLGNFNVDDFPPLQGNLGNIDLLKNGETLLYQQIRGVDLNQPLFAVLSQGKQREAALFGENIWRWRAQTYRNTESFSNFDELMGNLMVYLGSSDQRSRLELEFDLVYDNASMARIRASYFDESYQFDPSANISIAIENKNNNFNRESPMLLKGNFYEVDLSDLEAGEYQFTVTVSGENLKRSGSFKILDFNPEKQLISSNHNKLQRLAEKTNGQLYYPDTLDELVNQLSTSQRYLPVQKSRQNVVSLIDFRILLGLIVLTLTAEWFIRKYNGLI</sequence>
<proteinExistence type="predicted"/>
<dbReference type="Proteomes" id="UP001595841">
    <property type="component" value="Unassembled WGS sequence"/>
</dbReference>
<evidence type="ECO:0000256" key="2">
    <source>
        <dbReference type="SAM" id="Phobius"/>
    </source>
</evidence>
<keyword evidence="1" id="KW-0175">Coiled coil</keyword>
<dbReference type="EMBL" id="JBHSCL010000004">
    <property type="protein sequence ID" value="MFC4220299.1"/>
    <property type="molecule type" value="Genomic_DNA"/>
</dbReference>
<evidence type="ECO:0000313" key="4">
    <source>
        <dbReference type="Proteomes" id="UP001595841"/>
    </source>
</evidence>
<protein>
    <submittedName>
        <fullName evidence="3">VWA domain-containing protein</fullName>
    </submittedName>
</protein>
<reference evidence="4" key="1">
    <citation type="journal article" date="2019" name="Int. J. Syst. Evol. Microbiol.">
        <title>The Global Catalogue of Microorganisms (GCM) 10K type strain sequencing project: providing services to taxonomists for standard genome sequencing and annotation.</title>
        <authorList>
            <consortium name="The Broad Institute Genomics Platform"/>
            <consortium name="The Broad Institute Genome Sequencing Center for Infectious Disease"/>
            <person name="Wu L."/>
            <person name="Ma J."/>
        </authorList>
    </citation>
    <scope>NUCLEOTIDE SEQUENCE [LARGE SCALE GENOMIC DNA]</scope>
    <source>
        <strain evidence="4">CGMCC 1.15774</strain>
    </source>
</reference>
<dbReference type="InterPro" id="IPR036465">
    <property type="entry name" value="vWFA_dom_sf"/>
</dbReference>
<dbReference type="SUPFAM" id="SSF53300">
    <property type="entry name" value="vWA-like"/>
    <property type="match status" value="1"/>
</dbReference>
<dbReference type="PANTHER" id="PTHR37947:SF1">
    <property type="entry name" value="BLL2462 PROTEIN"/>
    <property type="match status" value="1"/>
</dbReference>
<feature type="transmembrane region" description="Helical" evidence="2">
    <location>
        <begin position="36"/>
        <end position="54"/>
    </location>
</feature>
<accession>A0ABV8PLC5</accession>
<dbReference type="RefSeq" id="WP_379763743.1">
    <property type="nucleotide sequence ID" value="NZ_JBHSCL010000004.1"/>
</dbReference>
<keyword evidence="2" id="KW-0472">Membrane</keyword>
<keyword evidence="2" id="KW-0812">Transmembrane</keyword>
<feature type="coiled-coil region" evidence="1">
    <location>
        <begin position="253"/>
        <end position="290"/>
    </location>
</feature>
<evidence type="ECO:0000256" key="1">
    <source>
        <dbReference type="SAM" id="Coils"/>
    </source>
</evidence>
<dbReference type="SUPFAM" id="SSF52317">
    <property type="entry name" value="Class I glutamine amidotransferase-like"/>
    <property type="match status" value="1"/>
</dbReference>
<keyword evidence="2" id="KW-1133">Transmembrane helix</keyword>
<keyword evidence="4" id="KW-1185">Reference proteome</keyword>
<dbReference type="InterPro" id="IPR029062">
    <property type="entry name" value="Class_I_gatase-like"/>
</dbReference>
<feature type="transmembrane region" description="Helical" evidence="2">
    <location>
        <begin position="6"/>
        <end position="24"/>
    </location>
</feature>
<dbReference type="PANTHER" id="PTHR37947">
    <property type="entry name" value="BLL2462 PROTEIN"/>
    <property type="match status" value="1"/>
</dbReference>
<evidence type="ECO:0000313" key="3">
    <source>
        <dbReference type="EMBL" id="MFC4220299.1"/>
    </source>
</evidence>
<organism evidence="3 4">
    <name type="scientific">Flagellimonas marina</name>
    <dbReference type="NCBI Taxonomy" id="1775168"/>
    <lineage>
        <taxon>Bacteria</taxon>
        <taxon>Pseudomonadati</taxon>
        <taxon>Bacteroidota</taxon>
        <taxon>Flavobacteriia</taxon>
        <taxon>Flavobacteriales</taxon>
        <taxon>Flavobacteriaceae</taxon>
        <taxon>Flagellimonas</taxon>
    </lineage>
</organism>
<name>A0ABV8PLC5_9FLAO</name>
<gene>
    <name evidence="3" type="ORF">ACFOWS_09145</name>
</gene>
<comment type="caution">
    <text evidence="3">The sequence shown here is derived from an EMBL/GenBank/DDBJ whole genome shotgun (WGS) entry which is preliminary data.</text>
</comment>